<sequence>MIGDPDEDGIGEGEAWWCEALVAGTFEACGVDLMAPRQPRADRMWWSQCCGSVGSV</sequence>
<evidence type="ECO:0000313" key="2">
    <source>
        <dbReference type="Proteomes" id="UP001407347"/>
    </source>
</evidence>
<name>A0ABU9ZPC5_9HYPH</name>
<keyword evidence="2" id="KW-1185">Reference proteome</keyword>
<proteinExistence type="predicted"/>
<evidence type="ECO:0000313" key="1">
    <source>
        <dbReference type="EMBL" id="MEN3232734.1"/>
    </source>
</evidence>
<reference evidence="1 2" key="1">
    <citation type="journal article" date="2023" name="PLoS ONE">
        <title>Complete genome assembly of Hawai'i environmental nontuberculous mycobacteria reveals unexpected co-isolation with methylobacteria.</title>
        <authorList>
            <person name="Hendrix J."/>
            <person name="Epperson L.E."/>
            <person name="Tong E.I."/>
            <person name="Chan Y.L."/>
            <person name="Hasan N.A."/>
            <person name="Dawrs S.N."/>
            <person name="Norton G.J."/>
            <person name="Virdi R."/>
            <person name="Crooks J.L."/>
            <person name="Chan E.D."/>
            <person name="Honda J.R."/>
            <person name="Strong M."/>
        </authorList>
    </citation>
    <scope>NUCLEOTIDE SEQUENCE [LARGE SCALE GENOMIC DNA]</scope>
    <source>
        <strain evidence="1 2">NJH_HI04-1</strain>
    </source>
</reference>
<protein>
    <submittedName>
        <fullName evidence="1">Uncharacterized protein</fullName>
    </submittedName>
</protein>
<gene>
    <name evidence="1" type="ORF">PUR29_03785</name>
</gene>
<dbReference type="Proteomes" id="UP001407347">
    <property type="component" value="Unassembled WGS sequence"/>
</dbReference>
<comment type="caution">
    <text evidence="1">The sequence shown here is derived from an EMBL/GenBank/DDBJ whole genome shotgun (WGS) entry which is preliminary data.</text>
</comment>
<accession>A0ABU9ZPC5</accession>
<dbReference type="EMBL" id="JAQYXP010000001">
    <property type="protein sequence ID" value="MEN3232734.1"/>
    <property type="molecule type" value="Genomic_DNA"/>
</dbReference>
<dbReference type="RefSeq" id="WP_346012791.1">
    <property type="nucleotide sequence ID" value="NZ_JAQYXP010000001.1"/>
</dbReference>
<organism evidence="1 2">
    <name type="scientific">Methylobacterium ajmalii</name>
    <dbReference type="NCBI Taxonomy" id="2738439"/>
    <lineage>
        <taxon>Bacteria</taxon>
        <taxon>Pseudomonadati</taxon>
        <taxon>Pseudomonadota</taxon>
        <taxon>Alphaproteobacteria</taxon>
        <taxon>Hyphomicrobiales</taxon>
        <taxon>Methylobacteriaceae</taxon>
        <taxon>Methylobacterium</taxon>
    </lineage>
</organism>